<comment type="caution">
    <text evidence="1">The sequence shown here is derived from an EMBL/GenBank/DDBJ whole genome shotgun (WGS) entry which is preliminary data.</text>
</comment>
<sequence>MGGVDGSSGVVTVFGLLPNTAGRVDSGLESHGGDQSGDYKKNVSGITGRVFVLIVLKALEPSPRPWLFVWWVRHFFFGGGPACGSLVQIIGFCSGFGLLEINICADK</sequence>
<evidence type="ECO:0000313" key="1">
    <source>
        <dbReference type="EMBL" id="PON58839.1"/>
    </source>
</evidence>
<dbReference type="AlphaFoldDB" id="A0A2P5CCQ2"/>
<reference evidence="2" key="1">
    <citation type="submission" date="2016-06" db="EMBL/GenBank/DDBJ databases">
        <title>Parallel loss of symbiosis genes in relatives of nitrogen-fixing non-legume Parasponia.</title>
        <authorList>
            <person name="Van Velzen R."/>
            <person name="Holmer R."/>
            <person name="Bu F."/>
            <person name="Rutten L."/>
            <person name="Van Zeijl A."/>
            <person name="Liu W."/>
            <person name="Santuari L."/>
            <person name="Cao Q."/>
            <person name="Sharma T."/>
            <person name="Shen D."/>
            <person name="Roswanjaya Y."/>
            <person name="Wardhani T."/>
            <person name="Kalhor M.S."/>
            <person name="Jansen J."/>
            <person name="Van den Hoogen J."/>
            <person name="Gungor B."/>
            <person name="Hartog M."/>
            <person name="Hontelez J."/>
            <person name="Verver J."/>
            <person name="Yang W.-C."/>
            <person name="Schijlen E."/>
            <person name="Repin R."/>
            <person name="Schilthuizen M."/>
            <person name="Schranz E."/>
            <person name="Heidstra R."/>
            <person name="Miyata K."/>
            <person name="Fedorova E."/>
            <person name="Kohlen W."/>
            <person name="Bisseling T."/>
            <person name="Smit S."/>
            <person name="Geurts R."/>
        </authorList>
    </citation>
    <scope>NUCLEOTIDE SEQUENCE [LARGE SCALE GENOMIC DNA]</scope>
    <source>
        <strain evidence="2">cv. WU1-14</strain>
    </source>
</reference>
<dbReference type="OrthoDB" id="10346075at2759"/>
<gene>
    <name evidence="1" type="ORF">PanWU01x14_163540</name>
</gene>
<evidence type="ECO:0000313" key="2">
    <source>
        <dbReference type="Proteomes" id="UP000237105"/>
    </source>
</evidence>
<name>A0A2P5CCQ2_PARAD</name>
<organism evidence="1 2">
    <name type="scientific">Parasponia andersonii</name>
    <name type="common">Sponia andersonii</name>
    <dbReference type="NCBI Taxonomy" id="3476"/>
    <lineage>
        <taxon>Eukaryota</taxon>
        <taxon>Viridiplantae</taxon>
        <taxon>Streptophyta</taxon>
        <taxon>Embryophyta</taxon>
        <taxon>Tracheophyta</taxon>
        <taxon>Spermatophyta</taxon>
        <taxon>Magnoliopsida</taxon>
        <taxon>eudicotyledons</taxon>
        <taxon>Gunneridae</taxon>
        <taxon>Pentapetalae</taxon>
        <taxon>rosids</taxon>
        <taxon>fabids</taxon>
        <taxon>Rosales</taxon>
        <taxon>Cannabaceae</taxon>
        <taxon>Parasponia</taxon>
    </lineage>
</organism>
<proteinExistence type="predicted"/>
<protein>
    <submittedName>
        <fullName evidence="1">Uncharacterized protein</fullName>
    </submittedName>
</protein>
<dbReference type="EMBL" id="JXTB01000145">
    <property type="protein sequence ID" value="PON58839.1"/>
    <property type="molecule type" value="Genomic_DNA"/>
</dbReference>
<accession>A0A2P5CCQ2</accession>
<dbReference type="Proteomes" id="UP000237105">
    <property type="component" value="Unassembled WGS sequence"/>
</dbReference>
<keyword evidence="2" id="KW-1185">Reference proteome</keyword>